<protein>
    <submittedName>
        <fullName evidence="1">Uncharacterized protein</fullName>
    </submittedName>
</protein>
<evidence type="ECO:0000313" key="2">
    <source>
        <dbReference type="Proteomes" id="UP000016930"/>
    </source>
</evidence>
<proteinExistence type="predicted"/>
<sequence length="77" mass="8728">MSERPVIYRWLRFESISAREVPVQAGTSPSMYAAMPPIDIQWRTAGRFNTIAELPDPRGYEGPKSEICGICNERVLD</sequence>
<evidence type="ECO:0000313" key="1">
    <source>
        <dbReference type="EMBL" id="EMD38481.1"/>
    </source>
</evidence>
<dbReference type="EMBL" id="KB445795">
    <property type="protein sequence ID" value="EMD38481.1"/>
    <property type="molecule type" value="Genomic_DNA"/>
</dbReference>
<dbReference type="Proteomes" id="UP000016930">
    <property type="component" value="Unassembled WGS sequence"/>
</dbReference>
<keyword evidence="2" id="KW-1185">Reference proteome</keyword>
<dbReference type="AlphaFoldDB" id="M2RI74"/>
<gene>
    <name evidence="1" type="ORF">CERSUDRAFT_82747</name>
</gene>
<name>M2RI74_CERS8</name>
<organism evidence="1 2">
    <name type="scientific">Ceriporiopsis subvermispora (strain B)</name>
    <name type="common">White-rot fungus</name>
    <name type="synonym">Gelatoporia subvermispora</name>
    <dbReference type="NCBI Taxonomy" id="914234"/>
    <lineage>
        <taxon>Eukaryota</taxon>
        <taxon>Fungi</taxon>
        <taxon>Dikarya</taxon>
        <taxon>Basidiomycota</taxon>
        <taxon>Agaricomycotina</taxon>
        <taxon>Agaricomycetes</taxon>
        <taxon>Polyporales</taxon>
        <taxon>Gelatoporiaceae</taxon>
        <taxon>Gelatoporia</taxon>
    </lineage>
</organism>
<reference evidence="1 2" key="1">
    <citation type="journal article" date="2012" name="Proc. Natl. Acad. Sci. U.S.A.">
        <title>Comparative genomics of Ceriporiopsis subvermispora and Phanerochaete chrysosporium provide insight into selective ligninolysis.</title>
        <authorList>
            <person name="Fernandez-Fueyo E."/>
            <person name="Ruiz-Duenas F.J."/>
            <person name="Ferreira P."/>
            <person name="Floudas D."/>
            <person name="Hibbett D.S."/>
            <person name="Canessa P."/>
            <person name="Larrondo L.F."/>
            <person name="James T.Y."/>
            <person name="Seelenfreund D."/>
            <person name="Lobos S."/>
            <person name="Polanco R."/>
            <person name="Tello M."/>
            <person name="Honda Y."/>
            <person name="Watanabe T."/>
            <person name="Watanabe T."/>
            <person name="Ryu J.S."/>
            <person name="Kubicek C.P."/>
            <person name="Schmoll M."/>
            <person name="Gaskell J."/>
            <person name="Hammel K.E."/>
            <person name="St John F.J."/>
            <person name="Vanden Wymelenberg A."/>
            <person name="Sabat G."/>
            <person name="Splinter BonDurant S."/>
            <person name="Syed K."/>
            <person name="Yadav J.S."/>
            <person name="Doddapaneni H."/>
            <person name="Subramanian V."/>
            <person name="Lavin J.L."/>
            <person name="Oguiza J.A."/>
            <person name="Perez G."/>
            <person name="Pisabarro A.G."/>
            <person name="Ramirez L."/>
            <person name="Santoyo F."/>
            <person name="Master E."/>
            <person name="Coutinho P.M."/>
            <person name="Henrissat B."/>
            <person name="Lombard V."/>
            <person name="Magnuson J.K."/>
            <person name="Kuees U."/>
            <person name="Hori C."/>
            <person name="Igarashi K."/>
            <person name="Samejima M."/>
            <person name="Held B.W."/>
            <person name="Barry K.W."/>
            <person name="LaButti K.M."/>
            <person name="Lapidus A."/>
            <person name="Lindquist E.A."/>
            <person name="Lucas S.M."/>
            <person name="Riley R."/>
            <person name="Salamov A.A."/>
            <person name="Hoffmeister D."/>
            <person name="Schwenk D."/>
            <person name="Hadar Y."/>
            <person name="Yarden O."/>
            <person name="de Vries R.P."/>
            <person name="Wiebenga A."/>
            <person name="Stenlid J."/>
            <person name="Eastwood D."/>
            <person name="Grigoriev I.V."/>
            <person name="Berka R.M."/>
            <person name="Blanchette R.A."/>
            <person name="Kersten P."/>
            <person name="Martinez A.T."/>
            <person name="Vicuna R."/>
            <person name="Cullen D."/>
        </authorList>
    </citation>
    <scope>NUCLEOTIDE SEQUENCE [LARGE SCALE GENOMIC DNA]</scope>
    <source>
        <strain evidence="1 2">B</strain>
    </source>
</reference>
<dbReference type="HOGENOM" id="CLU_2637841_0_0_1"/>
<accession>M2RI74</accession>